<protein>
    <submittedName>
        <fullName evidence="1">Uncharacterized protein</fullName>
    </submittedName>
</protein>
<sequence length="119" mass="13336">MNSVFYALEFIPDHVYGFQKLRKLFVSSNGGQVWSLSRTASLNLHVGGATNLNGFPSIHLRFRLPSRDQDLLRDNDTGALEQKGNIARMGGYCVAIMDGLVEDSIWTEMKYPEGRPKAM</sequence>
<dbReference type="AlphaFoldDB" id="A0A8X6NCR9"/>
<reference evidence="1" key="1">
    <citation type="submission" date="2020-08" db="EMBL/GenBank/DDBJ databases">
        <title>Multicomponent nature underlies the extraordinary mechanical properties of spider dragline silk.</title>
        <authorList>
            <person name="Kono N."/>
            <person name="Nakamura H."/>
            <person name="Mori M."/>
            <person name="Yoshida Y."/>
            <person name="Ohtoshi R."/>
            <person name="Malay A.D."/>
            <person name="Moran D.A.P."/>
            <person name="Tomita M."/>
            <person name="Numata K."/>
            <person name="Arakawa K."/>
        </authorList>
    </citation>
    <scope>NUCLEOTIDE SEQUENCE</scope>
</reference>
<keyword evidence="2" id="KW-1185">Reference proteome</keyword>
<proteinExistence type="predicted"/>
<name>A0A8X6NCR9_NEPPI</name>
<gene>
    <name evidence="1" type="ORF">NPIL_667941</name>
</gene>
<dbReference type="Proteomes" id="UP000887013">
    <property type="component" value="Unassembled WGS sequence"/>
</dbReference>
<dbReference type="EMBL" id="BMAW01007957">
    <property type="protein sequence ID" value="GFT06238.1"/>
    <property type="molecule type" value="Genomic_DNA"/>
</dbReference>
<comment type="caution">
    <text evidence="1">The sequence shown here is derived from an EMBL/GenBank/DDBJ whole genome shotgun (WGS) entry which is preliminary data.</text>
</comment>
<accession>A0A8X6NCR9</accession>
<organism evidence="1 2">
    <name type="scientific">Nephila pilipes</name>
    <name type="common">Giant wood spider</name>
    <name type="synonym">Nephila maculata</name>
    <dbReference type="NCBI Taxonomy" id="299642"/>
    <lineage>
        <taxon>Eukaryota</taxon>
        <taxon>Metazoa</taxon>
        <taxon>Ecdysozoa</taxon>
        <taxon>Arthropoda</taxon>
        <taxon>Chelicerata</taxon>
        <taxon>Arachnida</taxon>
        <taxon>Araneae</taxon>
        <taxon>Araneomorphae</taxon>
        <taxon>Entelegynae</taxon>
        <taxon>Araneoidea</taxon>
        <taxon>Nephilidae</taxon>
        <taxon>Nephila</taxon>
    </lineage>
</organism>
<evidence type="ECO:0000313" key="1">
    <source>
        <dbReference type="EMBL" id="GFT06238.1"/>
    </source>
</evidence>
<evidence type="ECO:0000313" key="2">
    <source>
        <dbReference type="Proteomes" id="UP000887013"/>
    </source>
</evidence>